<dbReference type="EMBL" id="MU795316">
    <property type="protein sequence ID" value="KAJ3807332.1"/>
    <property type="molecule type" value="Genomic_DNA"/>
</dbReference>
<organism evidence="1 2">
    <name type="scientific">Lentinula aff. lateritia</name>
    <dbReference type="NCBI Taxonomy" id="2804960"/>
    <lineage>
        <taxon>Eukaryota</taxon>
        <taxon>Fungi</taxon>
        <taxon>Dikarya</taxon>
        <taxon>Basidiomycota</taxon>
        <taxon>Agaricomycotina</taxon>
        <taxon>Agaricomycetes</taxon>
        <taxon>Agaricomycetidae</taxon>
        <taxon>Agaricales</taxon>
        <taxon>Marasmiineae</taxon>
        <taxon>Omphalotaceae</taxon>
        <taxon>Lentinula</taxon>
    </lineage>
</organism>
<gene>
    <name evidence="1" type="ORF">F5876DRAFT_79806</name>
</gene>
<sequence>MFTSATATVASSSCVSYNAQLSSATATDLLNAATVAGAGIMLPTAPSGREWYYQFRIRSGSSYLLAATSKILHSVYYSQAY</sequence>
<evidence type="ECO:0000313" key="2">
    <source>
        <dbReference type="Proteomes" id="UP001163835"/>
    </source>
</evidence>
<name>A0ACC1TRI8_9AGAR</name>
<accession>A0ACC1TRI8</accession>
<reference evidence="1" key="1">
    <citation type="submission" date="2022-09" db="EMBL/GenBank/DDBJ databases">
        <title>A Global Phylogenomic Analysis of the Shiitake Genus Lentinula.</title>
        <authorList>
            <consortium name="DOE Joint Genome Institute"/>
            <person name="Sierra-Patev S."/>
            <person name="Min B."/>
            <person name="Naranjo-Ortiz M."/>
            <person name="Looney B."/>
            <person name="Konkel Z."/>
            <person name="Slot J.C."/>
            <person name="Sakamoto Y."/>
            <person name="Steenwyk J.L."/>
            <person name="Rokas A."/>
            <person name="Carro J."/>
            <person name="Camarero S."/>
            <person name="Ferreira P."/>
            <person name="Molpeceres G."/>
            <person name="Ruiz-Duenas F.J."/>
            <person name="Serrano A."/>
            <person name="Henrissat B."/>
            <person name="Drula E."/>
            <person name="Hughes K.W."/>
            <person name="Mata J.L."/>
            <person name="Ishikawa N.K."/>
            <person name="Vargas-Isla R."/>
            <person name="Ushijima S."/>
            <person name="Smith C.A."/>
            <person name="Ahrendt S."/>
            <person name="Andreopoulos W."/>
            <person name="He G."/>
            <person name="Labutti K."/>
            <person name="Lipzen A."/>
            <person name="Ng V."/>
            <person name="Riley R."/>
            <person name="Sandor L."/>
            <person name="Barry K."/>
            <person name="Martinez A.T."/>
            <person name="Xiao Y."/>
            <person name="Gibbons J.G."/>
            <person name="Terashima K."/>
            <person name="Grigoriev I.V."/>
            <person name="Hibbett D.S."/>
        </authorList>
    </citation>
    <scope>NUCLEOTIDE SEQUENCE</scope>
    <source>
        <strain evidence="1">TMI1499</strain>
    </source>
</reference>
<comment type="caution">
    <text evidence="1">The sequence shown here is derived from an EMBL/GenBank/DDBJ whole genome shotgun (WGS) entry which is preliminary data.</text>
</comment>
<keyword evidence="2" id="KW-1185">Reference proteome</keyword>
<proteinExistence type="predicted"/>
<evidence type="ECO:0000313" key="1">
    <source>
        <dbReference type="EMBL" id="KAJ3807332.1"/>
    </source>
</evidence>
<dbReference type="Proteomes" id="UP001163835">
    <property type="component" value="Unassembled WGS sequence"/>
</dbReference>
<protein>
    <submittedName>
        <fullName evidence="1">Uncharacterized protein</fullName>
    </submittedName>
</protein>